<comment type="caution">
    <text evidence="2">The sequence shown here is derived from an EMBL/GenBank/DDBJ whole genome shotgun (WGS) entry which is preliminary data.</text>
</comment>
<organism evidence="2 3">
    <name type="scientific">Nocardiopsis alborubida</name>
    <dbReference type="NCBI Taxonomy" id="146802"/>
    <lineage>
        <taxon>Bacteria</taxon>
        <taxon>Bacillati</taxon>
        <taxon>Actinomycetota</taxon>
        <taxon>Actinomycetes</taxon>
        <taxon>Streptosporangiales</taxon>
        <taxon>Nocardiopsidaceae</taxon>
        <taxon>Nocardiopsis</taxon>
    </lineage>
</organism>
<protein>
    <submittedName>
        <fullName evidence="2">Uncharacterized protein</fullName>
    </submittedName>
</protein>
<reference evidence="2 3" key="1">
    <citation type="submission" date="2020-04" db="EMBL/GenBank/DDBJ databases">
        <title>MicrobeNet Type strains.</title>
        <authorList>
            <person name="Nicholson A.C."/>
        </authorList>
    </citation>
    <scope>NUCLEOTIDE SEQUENCE [LARGE SCALE GENOMIC DNA]</scope>
    <source>
        <strain evidence="2 3">ATCC 23612</strain>
    </source>
</reference>
<feature type="compositionally biased region" description="Basic and acidic residues" evidence="1">
    <location>
        <begin position="1"/>
        <end position="32"/>
    </location>
</feature>
<proteinExistence type="predicted"/>
<evidence type="ECO:0000256" key="1">
    <source>
        <dbReference type="SAM" id="MobiDB-lite"/>
    </source>
</evidence>
<dbReference type="Proteomes" id="UP000553209">
    <property type="component" value="Unassembled WGS sequence"/>
</dbReference>
<evidence type="ECO:0000313" key="2">
    <source>
        <dbReference type="EMBL" id="NKY99678.1"/>
    </source>
</evidence>
<accession>A0A7X6MDU2</accession>
<name>A0A7X6MDU2_9ACTN</name>
<dbReference type="EMBL" id="JAAXPG010000017">
    <property type="protein sequence ID" value="NKY99678.1"/>
    <property type="molecule type" value="Genomic_DNA"/>
</dbReference>
<dbReference type="AlphaFoldDB" id="A0A7X6MDU2"/>
<gene>
    <name evidence="2" type="ORF">HGB44_18705</name>
</gene>
<sequence length="247" mass="26530">MGDAEVRTGTRDRAARSRELRAPWGRRSREAGWDPPESWWTPAVDAVCGAFASGDDLAGPCGLLGGARARSGVGIGQSLDDLSAFTSVAGWRSPPPVLVRALAEGWADAGRGRETCQDPLTGLATAEYLRTRLGELYRHTGDGAPPASGHRLVVVALDPGIDPWRRTARLIVLGHELRRFFTRGESVCLLARGRIAVVAPESADLDRELDALRRGTCWEHGAAVWAVPLPTSHGEAMSLIGGLEERR</sequence>
<dbReference type="RefSeq" id="WP_061081818.1">
    <property type="nucleotide sequence ID" value="NZ_JAAXPG010000017.1"/>
</dbReference>
<evidence type="ECO:0000313" key="3">
    <source>
        <dbReference type="Proteomes" id="UP000553209"/>
    </source>
</evidence>
<feature type="region of interest" description="Disordered" evidence="1">
    <location>
        <begin position="1"/>
        <end position="36"/>
    </location>
</feature>
<keyword evidence="3" id="KW-1185">Reference proteome</keyword>